<dbReference type="PANTHER" id="PTHR47972:SF14">
    <property type="entry name" value="KINESIN-LIKE PROTEIN KIN-14J"/>
    <property type="match status" value="1"/>
</dbReference>
<keyword evidence="1" id="KW-0505">Motor protein</keyword>
<evidence type="ECO:0000256" key="3">
    <source>
        <dbReference type="SAM" id="Coils"/>
    </source>
</evidence>
<dbReference type="SUPFAM" id="SSF52540">
    <property type="entry name" value="P-loop containing nucleoside triphosphate hydrolases"/>
    <property type="match status" value="1"/>
</dbReference>
<organism evidence="5 6">
    <name type="scientific">Salix udensis</name>
    <dbReference type="NCBI Taxonomy" id="889485"/>
    <lineage>
        <taxon>Eukaryota</taxon>
        <taxon>Viridiplantae</taxon>
        <taxon>Streptophyta</taxon>
        <taxon>Embryophyta</taxon>
        <taxon>Tracheophyta</taxon>
        <taxon>Spermatophyta</taxon>
        <taxon>Magnoliopsida</taxon>
        <taxon>eudicotyledons</taxon>
        <taxon>Gunneridae</taxon>
        <taxon>Pentapetalae</taxon>
        <taxon>rosids</taxon>
        <taxon>fabids</taxon>
        <taxon>Malpighiales</taxon>
        <taxon>Salicaceae</taxon>
        <taxon>Saliceae</taxon>
        <taxon>Salix</taxon>
    </lineage>
</organism>
<dbReference type="PANTHER" id="PTHR47972">
    <property type="entry name" value="KINESIN-LIKE PROTEIN KLP-3"/>
    <property type="match status" value="1"/>
</dbReference>
<comment type="caution">
    <text evidence="5">The sequence shown here is derived from an EMBL/GenBank/DDBJ whole genome shotgun (WGS) entry which is preliminary data.</text>
</comment>
<proteinExistence type="inferred from homology"/>
<evidence type="ECO:0000313" key="6">
    <source>
        <dbReference type="Proteomes" id="UP001162972"/>
    </source>
</evidence>
<keyword evidence="6" id="KW-1185">Reference proteome</keyword>
<evidence type="ECO:0000256" key="1">
    <source>
        <dbReference type="ARBA" id="ARBA00023175"/>
    </source>
</evidence>
<dbReference type="GO" id="GO:0015630">
    <property type="term" value="C:microtubule cytoskeleton"/>
    <property type="evidence" value="ECO:0007669"/>
    <property type="project" value="TreeGrafter"/>
</dbReference>
<evidence type="ECO:0000313" key="5">
    <source>
        <dbReference type="EMBL" id="KAJ6411406.1"/>
    </source>
</evidence>
<dbReference type="EMBL" id="JAPFFJ010000014">
    <property type="protein sequence ID" value="KAJ6411406.1"/>
    <property type="molecule type" value="Genomic_DNA"/>
</dbReference>
<dbReference type="InterPro" id="IPR001752">
    <property type="entry name" value="Kinesin_motor_dom"/>
</dbReference>
<dbReference type="PROSITE" id="PS50067">
    <property type="entry name" value="KINESIN_MOTOR_2"/>
    <property type="match status" value="1"/>
</dbReference>
<evidence type="ECO:0000259" key="4">
    <source>
        <dbReference type="PROSITE" id="PS50067"/>
    </source>
</evidence>
<sequence>MQEPSAASMHHVVHKFHEVFQLKQGRYSDLSAANISEMMKSNSLDNAPTQSLLSVVNGIFDESIERKNDKIPHRVACLLRKVVQEIERRISTHADHLRTQNNLFKVREEKYQLRIRVLEALASGTGEERGVVMDRLQQIKIEKSKMEEEKKTGVEHVAKLIKEQEQRDVELSDLKQELKLGKQRHELHCLQMETEAKAGKDGLEGRMKELEILLEDSRNQVRVLEAYSQSKSNMFNKKEHIFKSFVEFQFGALKELMLNLEEFNDRGVKLKALIDATGDYHIVLAENRRMFNELQELKGNIRVYCQIRPFLPGQAAKHTTVEYIGEHGELAIVNPSKQGKDRRRNFKFNKIFGPESTQAEVYLDTQPLIWCKSRGNKIFESIKVYSPFE</sequence>
<dbReference type="Pfam" id="PF16796">
    <property type="entry name" value="Microtub_bd"/>
    <property type="match status" value="1"/>
</dbReference>
<keyword evidence="3" id="KW-0175">Coiled coil</keyword>
<comment type="similarity">
    <text evidence="2">Belongs to the TRAFAC class myosin-kinesin ATPase superfamily. Kinesin family.</text>
</comment>
<dbReference type="Gene3D" id="3.40.850.10">
    <property type="entry name" value="Kinesin motor domain"/>
    <property type="match status" value="1"/>
</dbReference>
<reference evidence="5 6" key="1">
    <citation type="journal article" date="2023" name="Int. J. Mol. Sci.">
        <title>De Novo Assembly and Annotation of 11 Diverse Shrub Willow (Salix) Genomes Reveals Novel Gene Organization in Sex-Linked Regions.</title>
        <authorList>
            <person name="Hyden B."/>
            <person name="Feng K."/>
            <person name="Yates T.B."/>
            <person name="Jawdy S."/>
            <person name="Cereghino C."/>
            <person name="Smart L.B."/>
            <person name="Muchero W."/>
        </authorList>
    </citation>
    <scope>NUCLEOTIDE SEQUENCE [LARGE SCALE GENOMIC DNA]</scope>
    <source>
        <tissue evidence="5">Shoot tip</tissue>
    </source>
</reference>
<feature type="coiled-coil region" evidence="3">
    <location>
        <begin position="200"/>
        <end position="227"/>
    </location>
</feature>
<dbReference type="Proteomes" id="UP001162972">
    <property type="component" value="Chromosome 15Z"/>
</dbReference>
<protein>
    <recommendedName>
        <fullName evidence="4">Kinesin motor domain-containing protein</fullName>
    </recommendedName>
</protein>
<evidence type="ECO:0000256" key="2">
    <source>
        <dbReference type="PROSITE-ProRule" id="PRU00283"/>
    </source>
</evidence>
<dbReference type="Gene3D" id="1.20.5.170">
    <property type="match status" value="1"/>
</dbReference>
<dbReference type="InterPro" id="IPR027417">
    <property type="entry name" value="P-loop_NTPase"/>
</dbReference>
<dbReference type="InterPro" id="IPR031852">
    <property type="entry name" value="Vik1/Cik1_MT-bd"/>
</dbReference>
<dbReference type="GO" id="GO:0005524">
    <property type="term" value="F:ATP binding"/>
    <property type="evidence" value="ECO:0007669"/>
    <property type="project" value="InterPro"/>
</dbReference>
<dbReference type="AlphaFoldDB" id="A0AAD6JU76"/>
<name>A0AAD6JU76_9ROSI</name>
<dbReference type="GO" id="GO:0003777">
    <property type="term" value="F:microtubule motor activity"/>
    <property type="evidence" value="ECO:0007669"/>
    <property type="project" value="InterPro"/>
</dbReference>
<accession>A0AAD6JU76</accession>
<comment type="caution">
    <text evidence="2">Lacks conserved residue(s) required for the propagation of feature annotation.</text>
</comment>
<dbReference type="InterPro" id="IPR027640">
    <property type="entry name" value="Kinesin-like_fam"/>
</dbReference>
<feature type="domain" description="Kinesin motor" evidence="4">
    <location>
        <begin position="300"/>
        <end position="389"/>
    </location>
</feature>
<dbReference type="GO" id="GO:0008017">
    <property type="term" value="F:microtubule binding"/>
    <property type="evidence" value="ECO:0007669"/>
    <property type="project" value="InterPro"/>
</dbReference>
<gene>
    <name evidence="5" type="ORF">OIU84_008051</name>
</gene>
<dbReference type="InterPro" id="IPR036961">
    <property type="entry name" value="Kinesin_motor_dom_sf"/>
</dbReference>
<dbReference type="GO" id="GO:0007018">
    <property type="term" value="P:microtubule-based movement"/>
    <property type="evidence" value="ECO:0007669"/>
    <property type="project" value="InterPro"/>
</dbReference>